<comment type="caution">
    <text evidence="2">The sequence shown here is derived from an EMBL/GenBank/DDBJ whole genome shotgun (WGS) entry which is preliminary data.</text>
</comment>
<dbReference type="EMBL" id="NZBU01000012">
    <property type="protein sequence ID" value="MAG22453.1"/>
    <property type="molecule type" value="Genomic_DNA"/>
</dbReference>
<reference evidence="3" key="1">
    <citation type="submission" date="2017-09" db="EMBL/GenBank/DDBJ databases">
        <title>The Reconstruction of 2,631 Draft Metagenome-Assembled Genomes from the Global Oceans.</title>
        <authorList>
            <person name="Tully B.J."/>
            <person name="Graham E.D."/>
            <person name="Heidelberg J.F."/>
        </authorList>
    </citation>
    <scope>NUCLEOTIDE SEQUENCE [LARGE SCALE GENOMIC DNA]</scope>
</reference>
<evidence type="ECO:0000256" key="1">
    <source>
        <dbReference type="SAM" id="MobiDB-lite"/>
    </source>
</evidence>
<feature type="compositionally biased region" description="Basic and acidic residues" evidence="1">
    <location>
        <begin position="32"/>
        <end position="61"/>
    </location>
</feature>
<evidence type="ECO:0000313" key="3">
    <source>
        <dbReference type="Proteomes" id="UP000226592"/>
    </source>
</evidence>
<proteinExistence type="predicted"/>
<accession>A0A2D6M204</accession>
<sequence>MAEQEEKLGKTGINEEGEALEEEKSEVSQEGEVEKEKVEEASEEAKENDDTQEETPEKELPFPRATITNRLRENLAKGKQIKGQVKDEMNLWLGKMIQRIAEKMDSQPYTFVNYQMLKEAIAPYESIQEMDIEREQLVTGLERIKVDCDKLVEDIDKGSKRKVGALKLESDKLPFPKATITNKLRQHLSEGKQIKGPVKKGLNIWAGNIVKRVSEKMNSYKYNYVDGGMFRESIETYESIGEIEMEKERIIKQLESVKLSCDVLISEVQRKFVK</sequence>
<dbReference type="AlphaFoldDB" id="A0A2D6M204"/>
<gene>
    <name evidence="2" type="ORF">CL943_04095</name>
</gene>
<name>A0A2D6M204_9ARCH</name>
<dbReference type="Proteomes" id="UP000226592">
    <property type="component" value="Unassembled WGS sequence"/>
</dbReference>
<evidence type="ECO:0000313" key="2">
    <source>
        <dbReference type="EMBL" id="MAG22453.1"/>
    </source>
</evidence>
<feature type="compositionally biased region" description="Acidic residues" evidence="1">
    <location>
        <begin position="15"/>
        <end position="31"/>
    </location>
</feature>
<organism evidence="2 3">
    <name type="scientific">Candidatus Iainarchaeum sp</name>
    <dbReference type="NCBI Taxonomy" id="3101447"/>
    <lineage>
        <taxon>Archaea</taxon>
        <taxon>Candidatus Iainarchaeota</taxon>
        <taxon>Candidatus Iainarchaeia</taxon>
        <taxon>Candidatus Iainarchaeales</taxon>
        <taxon>Candidatus Iainarchaeaceae</taxon>
        <taxon>Candidatus Iainarchaeum</taxon>
    </lineage>
</organism>
<feature type="region of interest" description="Disordered" evidence="1">
    <location>
        <begin position="1"/>
        <end position="66"/>
    </location>
</feature>
<protein>
    <submittedName>
        <fullName evidence="2">Uncharacterized protein</fullName>
    </submittedName>
</protein>